<dbReference type="InterPro" id="IPR004647">
    <property type="entry name" value="Fe-S_hydro-lyase_TtdB-typ_cat"/>
</dbReference>
<comment type="caution">
    <text evidence="4">The sequence shown here is derived from an EMBL/GenBank/DDBJ whole genome shotgun (WGS) entry which is preliminary data.</text>
</comment>
<dbReference type="AlphaFoldDB" id="A0A1E5IKT5"/>
<accession>A0A1E5IKT5</accession>
<dbReference type="PANTHER" id="PTHR43351:SF2">
    <property type="entry name" value="L(+)-TARTRATE DEHYDRATASE SUBUNIT BETA-RELATED"/>
    <property type="match status" value="1"/>
</dbReference>
<gene>
    <name evidence="4" type="ORF">ATZ36_16320</name>
</gene>
<reference evidence="4 5" key="1">
    <citation type="submission" date="2015-11" db="EMBL/GenBank/DDBJ databases">
        <title>Evidence for parallel genomic evolution in an endosymbiosis of termite gut flagellates.</title>
        <authorList>
            <person name="Zheng H."/>
        </authorList>
    </citation>
    <scope>NUCLEOTIDE SEQUENCE [LARGE SCALE GENOMIC DNA]</scope>
    <source>
        <strain evidence="4 5">CET450</strain>
    </source>
</reference>
<evidence type="ECO:0000256" key="2">
    <source>
        <dbReference type="ARBA" id="ARBA00023239"/>
    </source>
</evidence>
<organism evidence="4 5">
    <name type="scientific">Endomicrobium trichonymphae</name>
    <dbReference type="NCBI Taxonomy" id="1408204"/>
    <lineage>
        <taxon>Bacteria</taxon>
        <taxon>Pseudomonadati</taxon>
        <taxon>Elusimicrobiota</taxon>
        <taxon>Endomicrobiia</taxon>
        <taxon>Endomicrobiales</taxon>
        <taxon>Endomicrobiaceae</taxon>
        <taxon>Candidatus Endomicrobiellum</taxon>
    </lineage>
</organism>
<evidence type="ECO:0000313" key="4">
    <source>
        <dbReference type="EMBL" id="OEG71126.1"/>
    </source>
</evidence>
<keyword evidence="2" id="KW-0456">Lyase</keyword>
<dbReference type="SUPFAM" id="SSF117457">
    <property type="entry name" value="FumA C-terminal domain-like"/>
    <property type="match status" value="1"/>
</dbReference>
<dbReference type="PANTHER" id="PTHR43351">
    <property type="entry name" value="L(+)-TARTRATE DEHYDRATASE SUBUNIT BETA"/>
    <property type="match status" value="1"/>
</dbReference>
<feature type="domain" description="Fe-S hydro-lyase tartrate dehydratase beta-type catalytic" evidence="3">
    <location>
        <begin position="15"/>
        <end position="172"/>
    </location>
</feature>
<dbReference type="Gene3D" id="3.20.130.10">
    <property type="entry name" value="Fe-S hydro-lyase, tartrate dehydratase beta-type, catalytic domain"/>
    <property type="match status" value="1"/>
</dbReference>
<evidence type="ECO:0000256" key="1">
    <source>
        <dbReference type="ARBA" id="ARBA00008876"/>
    </source>
</evidence>
<sequence>MKINLLDLVLNPKILKAGQRILLSGTVYTARDAAHKRIIDMLDSGSAVPFNLKNAAIYYCGPSPAKPGAVIGACGPTTSSRIDIFTPRILKEGVKFLIGKGSRSESVVNSIKENSAVCLVATGGVAALLSKTVKKADLIAFEDLGPEAIYKLEVEDMPLIVAIDTDGGNVFKL</sequence>
<dbReference type="Proteomes" id="UP000095237">
    <property type="component" value="Unassembled WGS sequence"/>
</dbReference>
<dbReference type="Pfam" id="PF05683">
    <property type="entry name" value="Fumerase_C"/>
    <property type="match status" value="1"/>
</dbReference>
<comment type="similarity">
    <text evidence="1">Belongs to the class-I fumarase family.</text>
</comment>
<proteinExistence type="inferred from homology"/>
<keyword evidence="5" id="KW-1185">Reference proteome</keyword>
<dbReference type="EMBL" id="LNVX01000234">
    <property type="protein sequence ID" value="OEG71126.1"/>
    <property type="molecule type" value="Genomic_DNA"/>
</dbReference>
<name>A0A1E5IKT5_ENDTX</name>
<evidence type="ECO:0000313" key="5">
    <source>
        <dbReference type="Proteomes" id="UP000095237"/>
    </source>
</evidence>
<dbReference type="GO" id="GO:0016836">
    <property type="term" value="F:hydro-lyase activity"/>
    <property type="evidence" value="ECO:0007669"/>
    <property type="project" value="InterPro"/>
</dbReference>
<dbReference type="InterPro" id="IPR036660">
    <property type="entry name" value="Fe-S_hydroAse_TtdB_cat_sf"/>
</dbReference>
<dbReference type="NCBIfam" id="TIGR00723">
    <property type="entry name" value="ttdB_fumA_fumB"/>
    <property type="match status" value="1"/>
</dbReference>
<evidence type="ECO:0000259" key="3">
    <source>
        <dbReference type="Pfam" id="PF05683"/>
    </source>
</evidence>
<protein>
    <submittedName>
        <fullName evidence="4">Fumarate hydratase</fullName>
    </submittedName>
</protein>